<evidence type="ECO:0000313" key="1">
    <source>
        <dbReference type="EMBL" id="KRZ64354.1"/>
    </source>
</evidence>
<accession>A0A0V1LYS3</accession>
<reference evidence="1 2" key="1">
    <citation type="submission" date="2015-01" db="EMBL/GenBank/DDBJ databases">
        <title>Evolution of Trichinella species and genotypes.</title>
        <authorList>
            <person name="Korhonen P.K."/>
            <person name="Edoardo P."/>
            <person name="Giuseppe L.R."/>
            <person name="Gasser R.B."/>
        </authorList>
    </citation>
    <scope>NUCLEOTIDE SEQUENCE [LARGE SCALE GENOMIC DNA]</scope>
    <source>
        <strain evidence="1">ISS1980</strain>
    </source>
</reference>
<dbReference type="AlphaFoldDB" id="A0A0V1LYS3"/>
<keyword evidence="2" id="KW-1185">Reference proteome</keyword>
<gene>
    <name evidence="1" type="ORF">T10_6510</name>
</gene>
<organism evidence="1 2">
    <name type="scientific">Trichinella papuae</name>
    <dbReference type="NCBI Taxonomy" id="268474"/>
    <lineage>
        <taxon>Eukaryota</taxon>
        <taxon>Metazoa</taxon>
        <taxon>Ecdysozoa</taxon>
        <taxon>Nematoda</taxon>
        <taxon>Enoplea</taxon>
        <taxon>Dorylaimia</taxon>
        <taxon>Trichinellida</taxon>
        <taxon>Trichinellidae</taxon>
        <taxon>Trichinella</taxon>
    </lineage>
</organism>
<dbReference type="Proteomes" id="UP000054843">
    <property type="component" value="Unassembled WGS sequence"/>
</dbReference>
<protein>
    <submittedName>
        <fullName evidence="1">Uncharacterized protein</fullName>
    </submittedName>
</protein>
<comment type="caution">
    <text evidence="1">The sequence shown here is derived from an EMBL/GenBank/DDBJ whole genome shotgun (WGS) entry which is preliminary data.</text>
</comment>
<evidence type="ECO:0000313" key="2">
    <source>
        <dbReference type="Proteomes" id="UP000054843"/>
    </source>
</evidence>
<sequence>MYAGVSCGCLKQLAEYKFGIYHHHTLGRRKCGRMVDTEMVRAQVVSFYTEEAVVRGCTRNE</sequence>
<proteinExistence type="predicted"/>
<dbReference type="EMBL" id="JYDO01001187">
    <property type="protein sequence ID" value="KRZ64354.1"/>
    <property type="molecule type" value="Genomic_DNA"/>
</dbReference>
<name>A0A0V1LYS3_9BILA</name>